<dbReference type="NCBIfam" id="TIGR02630">
    <property type="entry name" value="xylose_isom_A"/>
    <property type="match status" value="1"/>
</dbReference>
<feature type="active site" evidence="9">
    <location>
        <position position="105"/>
    </location>
</feature>
<feature type="binding site" evidence="9">
    <location>
        <position position="236"/>
    </location>
    <ligand>
        <name>Mg(2+)</name>
        <dbReference type="ChEBI" id="CHEBI:18420"/>
        <label>1</label>
    </ligand>
</feature>
<sequence>MSTTKQTYFKNIDTIKFEGRESDNPLAFKWYDENRVVAGKTLKEHLRFSMAYWHTLCNTGGDPFGASTETFSWDKNENAILRAKDKMDAAFEFMTKLGLPYYCFHDVDVVDDAPTLAEFETRIQTMVEYAKQKQQESGIKLLWGTSNLFSNPRYMNGAATNPNFDVLAYAGAQAKIAIDATIALGGENYVFWGGREGYMSLLNTDMKREQDHLGRFLNTCKDYARKEGFKGTFLIEPKPMEPTKHQYDFDATTSLGFIHKYGLQNDFKLNLEVNHATLAGHSFEHELQVAVDAGMLGSIDANRGDYQNGWDTDQFPINLQEVTQAMLVILEGGGIQGGGVNFDAKVRRNSIDLEDKFIAHISGMDVFARGLICADHILQNTDYRKLRTQRYSSFDSGNGAKFENGELSLEDLSKIARASGEPQPLSGRQELFEQIISNAY</sequence>
<evidence type="ECO:0000313" key="15">
    <source>
        <dbReference type="Proteomes" id="UP000298340"/>
    </source>
</evidence>
<dbReference type="EC" id="5.3.1.5" evidence="3 9"/>
<dbReference type="PANTHER" id="PTHR48408:SF1">
    <property type="entry name" value="XYLOSE ISOMERASE"/>
    <property type="match status" value="1"/>
</dbReference>
<feature type="binding site" evidence="9">
    <location>
        <position position="272"/>
    </location>
    <ligand>
        <name>Mg(2+)</name>
        <dbReference type="ChEBI" id="CHEBI:18420"/>
        <label>1</label>
    </ligand>
</feature>
<dbReference type="InterPro" id="IPR036237">
    <property type="entry name" value="Xyl_isomerase-like_sf"/>
</dbReference>
<evidence type="ECO:0000256" key="9">
    <source>
        <dbReference type="HAMAP-Rule" id="MF_00455"/>
    </source>
</evidence>
<reference evidence="12 14" key="1">
    <citation type="journal article" date="2015" name="Stand. Genomic Sci.">
        <title>Genomic Encyclopedia of Bacterial and Archaeal Type Strains, Phase III: the genomes of soil and plant-associated and newly described type strains.</title>
        <authorList>
            <person name="Whitman W.B."/>
            <person name="Woyke T."/>
            <person name="Klenk H.P."/>
            <person name="Zhou Y."/>
            <person name="Lilburn T.G."/>
            <person name="Beck B.J."/>
            <person name="De Vos P."/>
            <person name="Vandamme P."/>
            <person name="Eisen J.A."/>
            <person name="Garrity G."/>
            <person name="Hugenholtz P."/>
            <person name="Kyrpides N.C."/>
        </authorList>
    </citation>
    <scope>NUCLEOTIDE SEQUENCE [LARGE SCALE GENOMIC DNA]</scope>
    <source>
        <strain evidence="12 14">P5626</strain>
    </source>
</reference>
<comment type="similarity">
    <text evidence="1 9 10">Belongs to the xylose isomerase family.</text>
</comment>
<proteinExistence type="inferred from homology"/>
<dbReference type="PANTHER" id="PTHR48408">
    <property type="match status" value="1"/>
</dbReference>
<feature type="binding site" evidence="9">
    <location>
        <position position="300"/>
    </location>
    <ligand>
        <name>Mg(2+)</name>
        <dbReference type="ChEBI" id="CHEBI:18420"/>
        <label>1</label>
    </ligand>
</feature>
<evidence type="ECO:0000256" key="10">
    <source>
        <dbReference type="RuleBase" id="RU000609"/>
    </source>
</evidence>
<dbReference type="GO" id="GO:0000287">
    <property type="term" value="F:magnesium ion binding"/>
    <property type="evidence" value="ECO:0007669"/>
    <property type="project" value="UniProtKB-UniRule"/>
</dbReference>
<evidence type="ECO:0000256" key="1">
    <source>
        <dbReference type="ARBA" id="ARBA00005765"/>
    </source>
</evidence>
<gene>
    <name evidence="9 13" type="primary">xylA</name>
    <name evidence="13" type="ORF">D0809_20210</name>
    <name evidence="12" type="ORF">EV142_10821</name>
</gene>
<dbReference type="Gene3D" id="3.20.20.150">
    <property type="entry name" value="Divalent-metal-dependent TIM barrel enzymes"/>
    <property type="match status" value="1"/>
</dbReference>
<dbReference type="Proteomes" id="UP000295270">
    <property type="component" value="Unassembled WGS sequence"/>
</dbReference>
<evidence type="ECO:0000256" key="6">
    <source>
        <dbReference type="ARBA" id="ARBA00023235"/>
    </source>
</evidence>
<evidence type="ECO:0000313" key="14">
    <source>
        <dbReference type="Proteomes" id="UP000295270"/>
    </source>
</evidence>
<dbReference type="Proteomes" id="UP000298340">
    <property type="component" value="Unassembled WGS sequence"/>
</dbReference>
<comment type="cofactor">
    <cofactor evidence="9">
        <name>Mg(2+)</name>
        <dbReference type="ChEBI" id="CHEBI:18420"/>
    </cofactor>
    <text evidence="9">Binds 2 magnesium ions per subunit.</text>
</comment>
<keyword evidence="7 9" id="KW-0119">Carbohydrate metabolism</keyword>
<dbReference type="SUPFAM" id="SSF51658">
    <property type="entry name" value="Xylose isomerase-like"/>
    <property type="match status" value="1"/>
</dbReference>
<dbReference type="InterPro" id="IPR001998">
    <property type="entry name" value="Xylose_isomerase"/>
</dbReference>
<dbReference type="EMBL" id="QWDN01000008">
    <property type="protein sequence ID" value="TEB42673.1"/>
    <property type="molecule type" value="Genomic_DNA"/>
</dbReference>
<dbReference type="AlphaFoldDB" id="A0A4Y7U8A0"/>
<feature type="binding site" evidence="9">
    <location>
        <position position="275"/>
    </location>
    <ligand>
        <name>Mg(2+)</name>
        <dbReference type="ChEBI" id="CHEBI:18420"/>
        <label>2</label>
    </ligand>
</feature>
<name>A0A4Y7U8A0_9FLAO</name>
<keyword evidence="9" id="KW-0460">Magnesium</keyword>
<dbReference type="FunFam" id="3.20.20.150:FF:000002">
    <property type="entry name" value="Xylose isomerase"/>
    <property type="match status" value="1"/>
</dbReference>
<evidence type="ECO:0000313" key="12">
    <source>
        <dbReference type="EMBL" id="TCN53717.1"/>
    </source>
</evidence>
<evidence type="ECO:0000256" key="7">
    <source>
        <dbReference type="ARBA" id="ARBA00023277"/>
    </source>
</evidence>
<dbReference type="PROSITE" id="PS51415">
    <property type="entry name" value="XYLOSE_ISOMERASE"/>
    <property type="match status" value="1"/>
</dbReference>
<evidence type="ECO:0000256" key="5">
    <source>
        <dbReference type="ARBA" id="ARBA00022723"/>
    </source>
</evidence>
<reference evidence="13 15" key="2">
    <citation type="journal article" date="2018" name="Syst. Appl. Microbiol.">
        <title>Flavobacterium circumlabens sp. nov. and Flavobacterium cupreum sp. nov., two psychrotrophic species isolated from Antarctic environmental samples.</title>
        <authorList>
            <person name="Kralova S."/>
            <person name="Busse H.J."/>
            <person name="Svec P."/>
            <person name="Maslanova I."/>
            <person name="Stankova E."/>
            <person name="Bartak M."/>
            <person name="Sedlacek I."/>
        </authorList>
    </citation>
    <scope>NUCLEOTIDE SEQUENCE [LARGE SCALE GENOMIC DNA]</scope>
    <source>
        <strain evidence="13 15">CCM 8828</strain>
    </source>
</reference>
<comment type="subcellular location">
    <subcellularLocation>
        <location evidence="9 11">Cytoplasm</location>
    </subcellularLocation>
</comment>
<dbReference type="OrthoDB" id="9763981at2"/>
<dbReference type="PRINTS" id="PR00688">
    <property type="entry name" value="XYLOSISMRASE"/>
</dbReference>
<protein>
    <recommendedName>
        <fullName evidence="3 9">Xylose isomerase</fullName>
        <ecNumber evidence="3 9">5.3.1.5</ecNumber>
    </recommendedName>
</protein>
<dbReference type="GO" id="GO:0005737">
    <property type="term" value="C:cytoplasm"/>
    <property type="evidence" value="ECO:0007669"/>
    <property type="project" value="UniProtKB-SubCell"/>
</dbReference>
<dbReference type="InterPro" id="IPR013452">
    <property type="entry name" value="Xylose_isom_bac"/>
</dbReference>
<accession>A0A4Y7U8A0</accession>
<evidence type="ECO:0000256" key="8">
    <source>
        <dbReference type="ARBA" id="ARBA00033659"/>
    </source>
</evidence>
<dbReference type="GO" id="GO:0042732">
    <property type="term" value="P:D-xylose metabolic process"/>
    <property type="evidence" value="ECO:0007669"/>
    <property type="project" value="UniProtKB-UniRule"/>
</dbReference>
<dbReference type="HAMAP" id="MF_00455">
    <property type="entry name" value="Xylose_isom_A"/>
    <property type="match status" value="1"/>
</dbReference>
<keyword evidence="14" id="KW-1185">Reference proteome</keyword>
<dbReference type="RefSeq" id="WP_132037185.1">
    <property type="nucleotide sequence ID" value="NZ_QWDN01000008.1"/>
</dbReference>
<evidence type="ECO:0000256" key="11">
    <source>
        <dbReference type="RuleBase" id="RU000610"/>
    </source>
</evidence>
<feature type="binding site" evidence="9">
    <location>
        <position position="272"/>
    </location>
    <ligand>
        <name>Mg(2+)</name>
        <dbReference type="ChEBI" id="CHEBI:18420"/>
        <label>2</label>
    </ligand>
</feature>
<evidence type="ECO:0000313" key="13">
    <source>
        <dbReference type="EMBL" id="TEB42673.1"/>
    </source>
</evidence>
<evidence type="ECO:0000256" key="3">
    <source>
        <dbReference type="ARBA" id="ARBA00011958"/>
    </source>
</evidence>
<evidence type="ECO:0000256" key="2">
    <source>
        <dbReference type="ARBA" id="ARBA00011881"/>
    </source>
</evidence>
<keyword evidence="6 9" id="KW-0413">Isomerase</keyword>
<feature type="binding site" evidence="9">
    <location>
        <position position="311"/>
    </location>
    <ligand>
        <name>Mg(2+)</name>
        <dbReference type="ChEBI" id="CHEBI:18420"/>
        <label>2</label>
    </ligand>
</feature>
<feature type="active site" evidence="9">
    <location>
        <position position="108"/>
    </location>
</feature>
<keyword evidence="5 9" id="KW-0479">Metal-binding</keyword>
<dbReference type="NCBIfam" id="NF003998">
    <property type="entry name" value="PRK05474.1"/>
    <property type="match status" value="1"/>
</dbReference>
<reference evidence="12" key="3">
    <citation type="submission" date="2019-03" db="EMBL/GenBank/DDBJ databases">
        <authorList>
            <person name="Whitman W."/>
            <person name="Huntemann M."/>
            <person name="Clum A."/>
            <person name="Pillay M."/>
            <person name="Palaniappan K."/>
            <person name="Varghese N."/>
            <person name="Mikhailova N."/>
            <person name="Stamatis D."/>
            <person name="Reddy T."/>
            <person name="Daum C."/>
            <person name="Shapiro N."/>
            <person name="Ivanova N."/>
            <person name="Kyrpides N."/>
            <person name="Woyke T."/>
        </authorList>
    </citation>
    <scope>NUCLEOTIDE SEQUENCE</scope>
    <source>
        <strain evidence="12">P5626</strain>
    </source>
</reference>
<comment type="caution">
    <text evidence="13">The sequence shown here is derived from an EMBL/GenBank/DDBJ whole genome shotgun (WGS) entry which is preliminary data.</text>
</comment>
<evidence type="ECO:0000256" key="4">
    <source>
        <dbReference type="ARBA" id="ARBA00022629"/>
    </source>
</evidence>
<dbReference type="GO" id="GO:0009045">
    <property type="term" value="F:xylose isomerase activity"/>
    <property type="evidence" value="ECO:0007669"/>
    <property type="project" value="UniProtKB-UniRule"/>
</dbReference>
<keyword evidence="9" id="KW-0963">Cytoplasm</keyword>
<comment type="subunit">
    <text evidence="2 9 11">Homotetramer.</text>
</comment>
<dbReference type="EMBL" id="SLWA01000008">
    <property type="protein sequence ID" value="TCN53717.1"/>
    <property type="molecule type" value="Genomic_DNA"/>
</dbReference>
<feature type="binding site" evidence="9">
    <location>
        <position position="313"/>
    </location>
    <ligand>
        <name>Mg(2+)</name>
        <dbReference type="ChEBI" id="CHEBI:18420"/>
        <label>2</label>
    </ligand>
</feature>
<keyword evidence="4 9" id="KW-0859">Xylose metabolism</keyword>
<comment type="catalytic activity">
    <reaction evidence="8 9 10">
        <text>alpha-D-xylose = alpha-D-xylulofuranose</text>
        <dbReference type="Rhea" id="RHEA:22816"/>
        <dbReference type="ChEBI" id="CHEBI:28518"/>
        <dbReference type="ChEBI" id="CHEBI:188998"/>
        <dbReference type="EC" id="5.3.1.5"/>
    </reaction>
</comment>
<feature type="binding site" evidence="9">
    <location>
        <position position="343"/>
    </location>
    <ligand>
        <name>Mg(2+)</name>
        <dbReference type="ChEBI" id="CHEBI:18420"/>
        <label>1</label>
    </ligand>
</feature>
<organism evidence="13 15">
    <name type="scientific">Flavobacterium circumlabens</name>
    <dbReference type="NCBI Taxonomy" id="2133765"/>
    <lineage>
        <taxon>Bacteria</taxon>
        <taxon>Pseudomonadati</taxon>
        <taxon>Bacteroidota</taxon>
        <taxon>Flavobacteriia</taxon>
        <taxon>Flavobacteriales</taxon>
        <taxon>Flavobacteriaceae</taxon>
        <taxon>Flavobacterium</taxon>
    </lineage>
</organism>